<keyword evidence="2" id="KW-1185">Reference proteome</keyword>
<accession>A0A4C1WRK7</accession>
<reference evidence="1 2" key="1">
    <citation type="journal article" date="2019" name="Commun. Biol.">
        <title>The bagworm genome reveals a unique fibroin gene that provides high tensile strength.</title>
        <authorList>
            <person name="Kono N."/>
            <person name="Nakamura H."/>
            <person name="Ohtoshi R."/>
            <person name="Tomita M."/>
            <person name="Numata K."/>
            <person name="Arakawa K."/>
        </authorList>
    </citation>
    <scope>NUCLEOTIDE SEQUENCE [LARGE SCALE GENOMIC DNA]</scope>
</reference>
<evidence type="ECO:0000313" key="1">
    <source>
        <dbReference type="EMBL" id="GBP52744.1"/>
    </source>
</evidence>
<protein>
    <submittedName>
        <fullName evidence="1">Uncharacterized protein</fullName>
    </submittedName>
</protein>
<dbReference type="EMBL" id="BGZK01000609">
    <property type="protein sequence ID" value="GBP52744.1"/>
    <property type="molecule type" value="Genomic_DNA"/>
</dbReference>
<proteinExistence type="predicted"/>
<sequence>MHEDGWRTRRRAFPADKKGCSRIEKKSRRYRGTRHGYESLAISVKYISRAQPRAPRSRPADSVRTLQRDNTYGRYVLENLIESLLKYLCCLWETDS</sequence>
<dbReference type="AlphaFoldDB" id="A0A4C1WRK7"/>
<gene>
    <name evidence="1" type="ORF">EVAR_27685_1</name>
</gene>
<comment type="caution">
    <text evidence="1">The sequence shown here is derived from an EMBL/GenBank/DDBJ whole genome shotgun (WGS) entry which is preliminary data.</text>
</comment>
<name>A0A4C1WRK7_EUMVA</name>
<evidence type="ECO:0000313" key="2">
    <source>
        <dbReference type="Proteomes" id="UP000299102"/>
    </source>
</evidence>
<organism evidence="1 2">
    <name type="scientific">Eumeta variegata</name>
    <name type="common">Bagworm moth</name>
    <name type="synonym">Eumeta japonica</name>
    <dbReference type="NCBI Taxonomy" id="151549"/>
    <lineage>
        <taxon>Eukaryota</taxon>
        <taxon>Metazoa</taxon>
        <taxon>Ecdysozoa</taxon>
        <taxon>Arthropoda</taxon>
        <taxon>Hexapoda</taxon>
        <taxon>Insecta</taxon>
        <taxon>Pterygota</taxon>
        <taxon>Neoptera</taxon>
        <taxon>Endopterygota</taxon>
        <taxon>Lepidoptera</taxon>
        <taxon>Glossata</taxon>
        <taxon>Ditrysia</taxon>
        <taxon>Tineoidea</taxon>
        <taxon>Psychidae</taxon>
        <taxon>Oiketicinae</taxon>
        <taxon>Eumeta</taxon>
    </lineage>
</organism>
<dbReference type="Proteomes" id="UP000299102">
    <property type="component" value="Unassembled WGS sequence"/>
</dbReference>